<name>A0A2X2T3M1_9ENTR</name>
<accession>A0A2X2T3M1</accession>
<dbReference type="Proteomes" id="UP000251197">
    <property type="component" value="Unassembled WGS sequence"/>
</dbReference>
<gene>
    <name evidence="1" type="ORF">NCTC12120_00461</name>
</gene>
<proteinExistence type="predicted"/>
<evidence type="ECO:0000313" key="2">
    <source>
        <dbReference type="Proteomes" id="UP000251197"/>
    </source>
</evidence>
<evidence type="ECO:0000313" key="1">
    <source>
        <dbReference type="EMBL" id="SQA96701.1"/>
    </source>
</evidence>
<sequence length="274" mass="31307">MRPGIFYDGHWTVDGVNGVTEQFAEGWNACLNSIRAAGNLCKGGGMSKRRDILTCFLRDVALHTLQIHRDDGLYRHLRFKRPGANAYYFDIVTWPGYLTITGDMGTWTFSRVSDMFNFFMDSHFGHRASFVINPGYWSEKFEAGAGRSRRESPCYEFDSEAFDGALQQWLGAYLENCDDEEDRKQAEESIKELCGNDFSSESEAYHALNDAYFPMGVTTYEILEDSGSMLTPGYHYLWICYAIVWGIERYRNTQLVERAMGTFLAINGFVGRSQ</sequence>
<protein>
    <submittedName>
        <fullName evidence="1">Uncharacterized protein</fullName>
    </submittedName>
</protein>
<dbReference type="EMBL" id="UAVU01000003">
    <property type="protein sequence ID" value="SQA96701.1"/>
    <property type="molecule type" value="Genomic_DNA"/>
</dbReference>
<organism evidence="1 2">
    <name type="scientific">Cedecea neteri</name>
    <dbReference type="NCBI Taxonomy" id="158822"/>
    <lineage>
        <taxon>Bacteria</taxon>
        <taxon>Pseudomonadati</taxon>
        <taxon>Pseudomonadota</taxon>
        <taxon>Gammaproteobacteria</taxon>
        <taxon>Enterobacterales</taxon>
        <taxon>Enterobacteriaceae</taxon>
        <taxon>Cedecea</taxon>
    </lineage>
</organism>
<dbReference type="AlphaFoldDB" id="A0A2X2T3M1"/>
<reference evidence="1 2" key="1">
    <citation type="submission" date="2018-06" db="EMBL/GenBank/DDBJ databases">
        <authorList>
            <consortium name="Pathogen Informatics"/>
            <person name="Doyle S."/>
        </authorList>
    </citation>
    <scope>NUCLEOTIDE SEQUENCE [LARGE SCALE GENOMIC DNA]</scope>
    <source>
        <strain evidence="1 2">NCTC12120</strain>
    </source>
</reference>